<evidence type="ECO:0000313" key="1">
    <source>
        <dbReference type="EMBL" id="OAD71983.1"/>
    </source>
</evidence>
<dbReference type="SUPFAM" id="SSF56219">
    <property type="entry name" value="DNase I-like"/>
    <property type="match status" value="1"/>
</dbReference>
<reference evidence="2" key="1">
    <citation type="submission" date="2015-06" db="EMBL/GenBank/DDBJ databases">
        <title>Expansion of signal transduction pathways in fungi by whole-genome duplication.</title>
        <authorList>
            <consortium name="DOE Joint Genome Institute"/>
            <person name="Corrochano L.M."/>
            <person name="Kuo A."/>
            <person name="Marcet-Houben M."/>
            <person name="Polaino S."/>
            <person name="Salamov A."/>
            <person name="Villalobos J.M."/>
            <person name="Alvarez M.I."/>
            <person name="Avalos J."/>
            <person name="Benito E.P."/>
            <person name="Benoit I."/>
            <person name="Burger G."/>
            <person name="Camino L.P."/>
            <person name="Canovas D."/>
            <person name="Cerda-Olmedo E."/>
            <person name="Cheng J.-F."/>
            <person name="Dominguez A."/>
            <person name="Elias M."/>
            <person name="Eslava A.P."/>
            <person name="Glaser F."/>
            <person name="Grimwood J."/>
            <person name="Gutierrez G."/>
            <person name="Heitman J."/>
            <person name="Henrissat B."/>
            <person name="Iturriaga E.A."/>
            <person name="Lang B.F."/>
            <person name="Lavin J.L."/>
            <person name="Lee S."/>
            <person name="Li W."/>
            <person name="Lindquist E."/>
            <person name="Lopez-Garcia S."/>
            <person name="Luque E.M."/>
            <person name="Marcos A.T."/>
            <person name="Martin J."/>
            <person name="McCluskey K."/>
            <person name="Medina H.R."/>
            <person name="Miralles-Duran A."/>
            <person name="Miyazaki A."/>
            <person name="Munoz-Torres E."/>
            <person name="Oguiza J.A."/>
            <person name="Ohm R."/>
            <person name="Olmedo M."/>
            <person name="Orejas M."/>
            <person name="Ortiz-Castellanos L."/>
            <person name="Pisabarro A.G."/>
            <person name="Rodriguez-Romero J."/>
            <person name="Ruiz-Herrera J."/>
            <person name="Ruiz-Vazquez R."/>
            <person name="Sanz C."/>
            <person name="Schackwitz W."/>
            <person name="Schmutz J."/>
            <person name="Shahriari M."/>
            <person name="Shelest E."/>
            <person name="Silva-Franco F."/>
            <person name="Soanes D."/>
            <person name="Syed K."/>
            <person name="Tagua V.G."/>
            <person name="Talbot N.J."/>
            <person name="Thon M."/>
            <person name="De vries R.P."/>
            <person name="Wiebenga A."/>
            <person name="Yadav J.S."/>
            <person name="Braun E.L."/>
            <person name="Baker S."/>
            <person name="Garre V."/>
            <person name="Horwitz B."/>
            <person name="Torres-Martinez S."/>
            <person name="Idnurm A."/>
            <person name="Herrera-Estrella A."/>
            <person name="Gabaldon T."/>
            <person name="Grigoriev I.V."/>
        </authorList>
    </citation>
    <scope>NUCLEOTIDE SEQUENCE [LARGE SCALE GENOMIC DNA]</scope>
    <source>
        <strain evidence="2">NRRL 1555(-)</strain>
    </source>
</reference>
<evidence type="ECO:0000313" key="2">
    <source>
        <dbReference type="Proteomes" id="UP000077315"/>
    </source>
</evidence>
<dbReference type="STRING" id="763407.A0A162U333"/>
<sequence>MNCRGLPKVGHSESRSFFICHLHSQGIDILVLQETYASSSMFHSTFDQQFRSSSLLWSPHCGVVCLSPHIIFTDPLFKPCGRIGVIYVSTSQTLRYCFLASLLSTSDFIPPNTSNFILLSNFNHAIHSHYALGRRAPADWLQFIDINMTDCITLRGQHPLPTFYQSLSSTTIDYIFVFSDLHPRTTDPQVSYIH</sequence>
<dbReference type="OrthoDB" id="2208330at2759"/>
<protein>
    <recommendedName>
        <fullName evidence="3">Endonuclease/exonuclease/phosphatase domain-containing protein</fullName>
    </recommendedName>
</protein>
<accession>A0A162U333</accession>
<gene>
    <name evidence="1" type="ORF">PHYBLDRAFT_169893</name>
</gene>
<dbReference type="VEuPathDB" id="FungiDB:PHYBLDRAFT_169893"/>
<dbReference type="Gene3D" id="3.60.10.10">
    <property type="entry name" value="Endonuclease/exonuclease/phosphatase"/>
    <property type="match status" value="1"/>
</dbReference>
<dbReference type="InParanoid" id="A0A162U333"/>
<keyword evidence="2" id="KW-1185">Reference proteome</keyword>
<evidence type="ECO:0008006" key="3">
    <source>
        <dbReference type="Google" id="ProtNLM"/>
    </source>
</evidence>
<dbReference type="GeneID" id="28997102"/>
<dbReference type="Proteomes" id="UP000077315">
    <property type="component" value="Unassembled WGS sequence"/>
</dbReference>
<dbReference type="EMBL" id="KV440984">
    <property type="protein sequence ID" value="OAD71983.1"/>
    <property type="molecule type" value="Genomic_DNA"/>
</dbReference>
<proteinExistence type="predicted"/>
<dbReference type="AlphaFoldDB" id="A0A162U333"/>
<name>A0A162U333_PHYB8</name>
<dbReference type="RefSeq" id="XP_018290023.1">
    <property type="nucleotide sequence ID" value="XM_018436196.1"/>
</dbReference>
<dbReference type="InterPro" id="IPR036691">
    <property type="entry name" value="Endo/exonu/phosph_ase_sf"/>
</dbReference>
<organism evidence="1 2">
    <name type="scientific">Phycomyces blakesleeanus (strain ATCC 8743b / DSM 1359 / FGSC 10004 / NBRC 33097 / NRRL 1555)</name>
    <dbReference type="NCBI Taxonomy" id="763407"/>
    <lineage>
        <taxon>Eukaryota</taxon>
        <taxon>Fungi</taxon>
        <taxon>Fungi incertae sedis</taxon>
        <taxon>Mucoromycota</taxon>
        <taxon>Mucoromycotina</taxon>
        <taxon>Mucoromycetes</taxon>
        <taxon>Mucorales</taxon>
        <taxon>Phycomycetaceae</taxon>
        <taxon>Phycomyces</taxon>
    </lineage>
</organism>